<reference evidence="1" key="1">
    <citation type="submission" date="2022-03" db="EMBL/GenBank/DDBJ databases">
        <title>Streptomyces 7R015 and 7R016 isolated from Barleria lupulina in Thailand.</title>
        <authorList>
            <person name="Kanchanasin P."/>
            <person name="Phongsopitanun W."/>
            <person name="Tanasupawat S."/>
        </authorList>
    </citation>
    <scope>NUCLEOTIDE SEQUENCE</scope>
    <source>
        <strain evidence="1">7R016</strain>
    </source>
</reference>
<dbReference type="Proteomes" id="UP001165270">
    <property type="component" value="Unassembled WGS sequence"/>
</dbReference>
<keyword evidence="2" id="KW-1185">Reference proteome</keyword>
<evidence type="ECO:0000313" key="1">
    <source>
        <dbReference type="EMBL" id="MCI3245472.1"/>
    </source>
</evidence>
<organism evidence="1 2">
    <name type="scientific">Streptomyces spinosisporus</name>
    <dbReference type="NCBI Taxonomy" id="2927582"/>
    <lineage>
        <taxon>Bacteria</taxon>
        <taxon>Bacillati</taxon>
        <taxon>Actinomycetota</taxon>
        <taxon>Actinomycetes</taxon>
        <taxon>Kitasatosporales</taxon>
        <taxon>Streptomycetaceae</taxon>
        <taxon>Streptomyces</taxon>
    </lineage>
</organism>
<accession>A0ABS9XX75</accession>
<dbReference type="RefSeq" id="WP_242713042.1">
    <property type="nucleotide sequence ID" value="NZ_JALDAX010000021.1"/>
</dbReference>
<evidence type="ECO:0000313" key="2">
    <source>
        <dbReference type="Proteomes" id="UP001165270"/>
    </source>
</evidence>
<name>A0ABS9XX75_9ACTN</name>
<protein>
    <submittedName>
        <fullName evidence="1">Uncharacterized protein</fullName>
    </submittedName>
</protein>
<gene>
    <name evidence="1" type="ORF">MQN93_37770</name>
</gene>
<comment type="caution">
    <text evidence="1">The sequence shown here is derived from an EMBL/GenBank/DDBJ whole genome shotgun (WGS) entry which is preliminary data.</text>
</comment>
<proteinExistence type="predicted"/>
<dbReference type="EMBL" id="JALDAX010000021">
    <property type="protein sequence ID" value="MCI3245472.1"/>
    <property type="molecule type" value="Genomic_DNA"/>
</dbReference>
<sequence>MDRAKEAVDLVCKFREFEAVEIASRGRRADVTVKAGDQRVDAALDPEVRR</sequence>